<name>A0A6J6NG13_9ZZZZ</name>
<sequence>MTAVPVYSGAFGKAQAERLLWRAGFGARQGEAGTLSKLGLKAAVASLVQPASTELVGPAPVDEKGRAISPNDAYGHDHLWFLDRMVRTRAPLVERMTLAWHDWFATSNAAVASQQLMLNQNQLFRQYALGSFSDLLMAVTQDPAMLVWLNGNQNTKGKPNENYGRELMELFTLGANRGAYTETDVREQARALTGWTGSASRGVASFVYNAALHDTGTKTIFGKPGNYAWQDAVNLCLTHPSHPSFFVSKLWSYFVPTPPDASTLTALQEVYAARQIAPVVTAILQHPDFYNGPRMTKPPIVFNAGLMRLRGMSVTTSQWWSLGKAAGQQLFYPPDVSGWDDSKWLDTGTFRARWFIATLVQGGGAPTDSPSDPAKLVKRASQFWGFPTLTDRTSTLVLAFAKAQLKRGNAPALVETALRRLIATSPDLQTA</sequence>
<proteinExistence type="predicted"/>
<protein>
    <submittedName>
        <fullName evidence="1">Unannotated protein</fullName>
    </submittedName>
</protein>
<evidence type="ECO:0000313" key="1">
    <source>
        <dbReference type="EMBL" id="CAB4685182.1"/>
    </source>
</evidence>
<dbReference type="Pfam" id="PF08811">
    <property type="entry name" value="DUF1800"/>
    <property type="match status" value="1"/>
</dbReference>
<reference evidence="1" key="1">
    <citation type="submission" date="2020-05" db="EMBL/GenBank/DDBJ databases">
        <authorList>
            <person name="Chiriac C."/>
            <person name="Salcher M."/>
            <person name="Ghai R."/>
            <person name="Kavagutti S V."/>
        </authorList>
    </citation>
    <scope>NUCLEOTIDE SEQUENCE</scope>
</reference>
<accession>A0A6J6NG13</accession>
<dbReference type="AlphaFoldDB" id="A0A6J6NG13"/>
<organism evidence="1">
    <name type="scientific">freshwater metagenome</name>
    <dbReference type="NCBI Taxonomy" id="449393"/>
    <lineage>
        <taxon>unclassified sequences</taxon>
        <taxon>metagenomes</taxon>
        <taxon>ecological metagenomes</taxon>
    </lineage>
</organism>
<gene>
    <name evidence="1" type="ORF">UFOPK2399_00235</name>
</gene>
<dbReference type="EMBL" id="CAEZXP010000001">
    <property type="protein sequence ID" value="CAB4685182.1"/>
    <property type="molecule type" value="Genomic_DNA"/>
</dbReference>
<dbReference type="InterPro" id="IPR014917">
    <property type="entry name" value="DUF1800"/>
</dbReference>